<dbReference type="PANTHER" id="PTHR42682">
    <property type="entry name" value="HYDROGENASE-4 COMPONENT F"/>
    <property type="match status" value="1"/>
</dbReference>
<dbReference type="Pfam" id="PF00361">
    <property type="entry name" value="Proton_antipo_M"/>
    <property type="match status" value="1"/>
</dbReference>
<evidence type="ECO:0000256" key="3">
    <source>
        <dbReference type="ARBA" id="ARBA00022692"/>
    </source>
</evidence>
<evidence type="ECO:0000256" key="5">
    <source>
        <dbReference type="ARBA" id="ARBA00023002"/>
    </source>
</evidence>
<feature type="transmembrane region" description="Helical" evidence="8">
    <location>
        <begin position="106"/>
        <end position="124"/>
    </location>
</feature>
<evidence type="ECO:0000256" key="7">
    <source>
        <dbReference type="RuleBase" id="RU000320"/>
    </source>
</evidence>
<feature type="transmembrane region" description="Helical" evidence="8">
    <location>
        <begin position="653"/>
        <end position="674"/>
    </location>
</feature>
<keyword evidence="6 8" id="KW-0472">Membrane</keyword>
<feature type="transmembrane region" description="Helical" evidence="8">
    <location>
        <begin position="514"/>
        <end position="533"/>
    </location>
</feature>
<dbReference type="PRINTS" id="PR01434">
    <property type="entry name" value="NADHDHGNASE5"/>
</dbReference>
<evidence type="ECO:0000256" key="2">
    <source>
        <dbReference type="ARBA" id="ARBA00022475"/>
    </source>
</evidence>
<feature type="transmembrane region" description="Helical" evidence="8">
    <location>
        <begin position="32"/>
        <end position="50"/>
    </location>
</feature>
<feature type="transmembrane region" description="Helical" evidence="8">
    <location>
        <begin position="370"/>
        <end position="392"/>
    </location>
</feature>
<feature type="transmembrane region" description="Helical" evidence="8">
    <location>
        <begin position="6"/>
        <end position="23"/>
    </location>
</feature>
<dbReference type="PANTHER" id="PTHR42682:SF4">
    <property type="entry name" value="NADH-UBIQUINONE_PLASTOQUINONE"/>
    <property type="match status" value="1"/>
</dbReference>
<evidence type="ECO:0000256" key="4">
    <source>
        <dbReference type="ARBA" id="ARBA00022989"/>
    </source>
</evidence>
<dbReference type="GO" id="GO:0016491">
    <property type="term" value="F:oxidoreductase activity"/>
    <property type="evidence" value="ECO:0007669"/>
    <property type="project" value="UniProtKB-KW"/>
</dbReference>
<protein>
    <submittedName>
        <fullName evidence="10">Hydrogenase-4 component B</fullName>
    </submittedName>
</protein>
<keyword evidence="5" id="KW-0560">Oxidoreductase</keyword>
<dbReference type="InterPro" id="IPR052175">
    <property type="entry name" value="ComplexI-like_HydComp"/>
</dbReference>
<feature type="transmembrane region" description="Helical" evidence="8">
    <location>
        <begin position="412"/>
        <end position="437"/>
    </location>
</feature>
<evidence type="ECO:0000259" key="9">
    <source>
        <dbReference type="Pfam" id="PF00361"/>
    </source>
</evidence>
<dbReference type="RefSeq" id="WP_073103551.1">
    <property type="nucleotide sequence ID" value="NZ_FQZY01000005.1"/>
</dbReference>
<feature type="transmembrane region" description="Helical" evidence="8">
    <location>
        <begin position="337"/>
        <end position="358"/>
    </location>
</feature>
<keyword evidence="2" id="KW-1003">Cell membrane</keyword>
<evidence type="ECO:0000256" key="1">
    <source>
        <dbReference type="ARBA" id="ARBA00004651"/>
    </source>
</evidence>
<keyword evidence="4 8" id="KW-1133">Transmembrane helix</keyword>
<comment type="subcellular location">
    <subcellularLocation>
        <location evidence="1">Cell membrane</location>
        <topology evidence="1">Multi-pass membrane protein</topology>
    </subcellularLocation>
    <subcellularLocation>
        <location evidence="7">Membrane</location>
        <topology evidence="7">Multi-pass membrane protein</topology>
    </subcellularLocation>
</comment>
<evidence type="ECO:0000256" key="6">
    <source>
        <dbReference type="ARBA" id="ARBA00023136"/>
    </source>
</evidence>
<keyword evidence="3 7" id="KW-0812">Transmembrane</keyword>
<feature type="transmembrane region" description="Helical" evidence="8">
    <location>
        <begin position="202"/>
        <end position="226"/>
    </location>
</feature>
<feature type="transmembrane region" description="Helical" evidence="8">
    <location>
        <begin position="463"/>
        <end position="481"/>
    </location>
</feature>
<reference evidence="10 11" key="1">
    <citation type="submission" date="2016-11" db="EMBL/GenBank/DDBJ databases">
        <authorList>
            <person name="Jaros S."/>
            <person name="Januszkiewicz K."/>
            <person name="Wedrychowicz H."/>
        </authorList>
    </citation>
    <scope>NUCLEOTIDE SEQUENCE [LARGE SCALE GENOMIC DNA]</scope>
    <source>
        <strain evidence="10 11">DSM 15480</strain>
    </source>
</reference>
<dbReference type="STRING" id="1121950.SAMN02745243_00046"/>
<dbReference type="InterPro" id="IPR001750">
    <property type="entry name" value="ND/Mrp_TM"/>
</dbReference>
<evidence type="ECO:0000313" key="10">
    <source>
        <dbReference type="EMBL" id="SHJ22523.1"/>
    </source>
</evidence>
<dbReference type="GO" id="GO:0005886">
    <property type="term" value="C:plasma membrane"/>
    <property type="evidence" value="ECO:0007669"/>
    <property type="project" value="UniProtKB-SubCell"/>
</dbReference>
<feature type="transmembrane region" description="Helical" evidence="8">
    <location>
        <begin position="268"/>
        <end position="288"/>
    </location>
</feature>
<evidence type="ECO:0000256" key="8">
    <source>
        <dbReference type="SAM" id="Phobius"/>
    </source>
</evidence>
<proteinExistence type="predicted"/>
<gene>
    <name evidence="10" type="ORF">SAMN02745243_00046</name>
</gene>
<feature type="transmembrane region" description="Helical" evidence="8">
    <location>
        <begin position="158"/>
        <end position="178"/>
    </location>
</feature>
<accession>A0A1M6HJY2</accession>
<feature type="transmembrane region" description="Helical" evidence="8">
    <location>
        <begin position="76"/>
        <end position="94"/>
    </location>
</feature>
<organism evidence="10 11">
    <name type="scientific">Hespellia stercorisuis DSM 15480</name>
    <dbReference type="NCBI Taxonomy" id="1121950"/>
    <lineage>
        <taxon>Bacteria</taxon>
        <taxon>Bacillati</taxon>
        <taxon>Bacillota</taxon>
        <taxon>Clostridia</taxon>
        <taxon>Lachnospirales</taxon>
        <taxon>Lachnospiraceae</taxon>
        <taxon>Hespellia</taxon>
    </lineage>
</organism>
<keyword evidence="11" id="KW-1185">Reference proteome</keyword>
<dbReference type="AlphaFoldDB" id="A0A1M6HJY2"/>
<dbReference type="EMBL" id="FQZY01000005">
    <property type="protein sequence ID" value="SHJ22523.1"/>
    <property type="molecule type" value="Genomic_DNA"/>
</dbReference>
<name>A0A1M6HJY2_9FIRM</name>
<sequence>MKSLFVIVVFYPMLGAILGYLIGRKSKEARNYFADFVVISEFCLMLLALVKLQGEELFLDEICGMGLHFAMNGFRGLYGLIAAFMWMMTMIFSREYFAHYRNRNRYYLFQLVTLGATVGVFLSASLYTTFLFFEIMSFTSYVWVAQDERKESLRAAETYLAVAVIGGMVLLMGLFLLYNEIGTLEIAELAQGCEASPHRTRLYVAGACILFGFAAKAGAFPLHIWLPKAHPVAPAPASALLSGILTKAGVLGILIVSCYMFYGDKPWGSMLLLFGVLTMFGGAVLAVFSVDLKRTLACSSMSQIGFILVGIAMQCLLGEENALAVHGTFLHMMNHSLIKLVLFMVAGVVFMNIHELNLNEIRGFGRHKPFLNLAFLMGALGISGMPLWNGYISKTLIHESIVEYGSSPEFVFVEWIFLISGGLTAAYMTKLYVALFVERNTDEKKQARYDAMSSSYMNAQSRFAIGVSALVLPVLGIFPTLTMDRLAQLSQGFMGLSEYGHHVHYFGWESVRGGLISLAIGVVVYLFVVRTFFMPRRNGVRVYADRWPAWMDLENLIYRPLIQYILPTVGQFVCRIGDSLVDTLVVVLRKTIYNDRKIPYRTGRLPKADVLFGTFMDWYAVRLRHRDQAVSYRRSLRRRKVERKESRLMIRRSLSYGMQMVGIGMLIVVGYLLLYRFAH</sequence>
<evidence type="ECO:0000313" key="11">
    <source>
        <dbReference type="Proteomes" id="UP000184301"/>
    </source>
</evidence>
<feature type="domain" description="NADH:quinone oxidoreductase/Mrp antiporter transmembrane" evidence="9">
    <location>
        <begin position="123"/>
        <end position="406"/>
    </location>
</feature>
<dbReference type="Proteomes" id="UP000184301">
    <property type="component" value="Unassembled WGS sequence"/>
</dbReference>
<feature type="transmembrane region" description="Helical" evidence="8">
    <location>
        <begin position="238"/>
        <end position="262"/>
    </location>
</feature>